<reference evidence="1" key="1">
    <citation type="journal article" date="2015" name="Nature">
        <title>Complex archaea that bridge the gap between prokaryotes and eukaryotes.</title>
        <authorList>
            <person name="Spang A."/>
            <person name="Saw J.H."/>
            <person name="Jorgensen S.L."/>
            <person name="Zaremba-Niedzwiedzka K."/>
            <person name="Martijn J."/>
            <person name="Lind A.E."/>
            <person name="van Eijk R."/>
            <person name="Schleper C."/>
            <person name="Guy L."/>
            <person name="Ettema T.J."/>
        </authorList>
    </citation>
    <scope>NUCLEOTIDE SEQUENCE</scope>
</reference>
<dbReference type="EMBL" id="LAZR01055302">
    <property type="protein sequence ID" value="KKK76677.1"/>
    <property type="molecule type" value="Genomic_DNA"/>
</dbReference>
<gene>
    <name evidence="1" type="ORF">LCGC14_2861210</name>
</gene>
<sequence>MRNNLLFFGIIIVAISVLAAIPSTIVDDDNKNKQVRAVAIIDQGGTHTGTKLNPLRITIGDATALTAFGELLVGQIHPLFQGSFEYTVDNTDLNTNLTRNSGSVTQV</sequence>
<name>A0A0F8Y5F3_9ZZZZ</name>
<protein>
    <submittedName>
        <fullName evidence="1">Uncharacterized protein</fullName>
    </submittedName>
</protein>
<organism evidence="1">
    <name type="scientific">marine sediment metagenome</name>
    <dbReference type="NCBI Taxonomy" id="412755"/>
    <lineage>
        <taxon>unclassified sequences</taxon>
        <taxon>metagenomes</taxon>
        <taxon>ecological metagenomes</taxon>
    </lineage>
</organism>
<evidence type="ECO:0000313" key="1">
    <source>
        <dbReference type="EMBL" id="KKK76677.1"/>
    </source>
</evidence>
<accession>A0A0F8Y5F3</accession>
<proteinExistence type="predicted"/>
<feature type="non-terminal residue" evidence="1">
    <location>
        <position position="107"/>
    </location>
</feature>
<dbReference type="AlphaFoldDB" id="A0A0F8Y5F3"/>
<comment type="caution">
    <text evidence="1">The sequence shown here is derived from an EMBL/GenBank/DDBJ whole genome shotgun (WGS) entry which is preliminary data.</text>
</comment>